<gene>
    <name evidence="2" type="ORF">F8M41_020487</name>
</gene>
<evidence type="ECO:0000256" key="1">
    <source>
        <dbReference type="SAM" id="MobiDB-lite"/>
    </source>
</evidence>
<dbReference type="AlphaFoldDB" id="A0A8H4AID7"/>
<dbReference type="Proteomes" id="UP000439903">
    <property type="component" value="Unassembled WGS sequence"/>
</dbReference>
<protein>
    <submittedName>
        <fullName evidence="2">Uncharacterized protein</fullName>
    </submittedName>
</protein>
<reference evidence="2 3" key="1">
    <citation type="journal article" date="2019" name="Environ. Microbiol.">
        <title>At the nexus of three kingdoms: the genome of the mycorrhizal fungus Gigaspora margarita provides insights into plant, endobacterial and fungal interactions.</title>
        <authorList>
            <person name="Venice F."/>
            <person name="Ghignone S."/>
            <person name="Salvioli di Fossalunga A."/>
            <person name="Amselem J."/>
            <person name="Novero M."/>
            <person name="Xianan X."/>
            <person name="Sedzielewska Toro K."/>
            <person name="Morin E."/>
            <person name="Lipzen A."/>
            <person name="Grigoriev I.V."/>
            <person name="Henrissat B."/>
            <person name="Martin F.M."/>
            <person name="Bonfante P."/>
        </authorList>
    </citation>
    <scope>NUCLEOTIDE SEQUENCE [LARGE SCALE GENOMIC DNA]</scope>
    <source>
        <strain evidence="2 3">BEG34</strain>
    </source>
</reference>
<feature type="region of interest" description="Disordered" evidence="1">
    <location>
        <begin position="1"/>
        <end position="23"/>
    </location>
</feature>
<dbReference type="EMBL" id="WTPW01000565">
    <property type="protein sequence ID" value="KAF0498882.1"/>
    <property type="molecule type" value="Genomic_DNA"/>
</dbReference>
<organism evidence="2 3">
    <name type="scientific">Gigaspora margarita</name>
    <dbReference type="NCBI Taxonomy" id="4874"/>
    <lineage>
        <taxon>Eukaryota</taxon>
        <taxon>Fungi</taxon>
        <taxon>Fungi incertae sedis</taxon>
        <taxon>Mucoromycota</taxon>
        <taxon>Glomeromycotina</taxon>
        <taxon>Glomeromycetes</taxon>
        <taxon>Diversisporales</taxon>
        <taxon>Gigasporaceae</taxon>
        <taxon>Gigaspora</taxon>
    </lineage>
</organism>
<evidence type="ECO:0000313" key="2">
    <source>
        <dbReference type="EMBL" id="KAF0498882.1"/>
    </source>
</evidence>
<name>A0A8H4AID7_GIGMA</name>
<dbReference type="OrthoDB" id="2441993at2759"/>
<proteinExistence type="predicted"/>
<sequence length="90" mass="9793">MNQSTIQITSTQPPINSGQLQRSQNNRGLQNINNQLQRTLNIGMPPPRIIAIQHDLINGTDPFLGMQGVANPPPQSSPFSTLLFSGVSFP</sequence>
<keyword evidence="3" id="KW-1185">Reference proteome</keyword>
<comment type="caution">
    <text evidence="2">The sequence shown here is derived from an EMBL/GenBank/DDBJ whole genome shotgun (WGS) entry which is preliminary data.</text>
</comment>
<evidence type="ECO:0000313" key="3">
    <source>
        <dbReference type="Proteomes" id="UP000439903"/>
    </source>
</evidence>
<accession>A0A8H4AID7</accession>